<reference evidence="2 3" key="1">
    <citation type="submission" date="2018-08" db="EMBL/GenBank/DDBJ databases">
        <title>Meiothermus hypogaeus DSM 23238 genome sequencing project.</title>
        <authorList>
            <person name="Da Costa M.S."/>
            <person name="Albuquerque L."/>
            <person name="Raposo P."/>
            <person name="Froufe H.J.C."/>
            <person name="Barroso C.S."/>
            <person name="Egas C."/>
        </authorList>
    </citation>
    <scope>NUCLEOTIDE SEQUENCE [LARGE SCALE GENOMIC DNA]</scope>
    <source>
        <strain evidence="2 3">DSM 23238</strain>
    </source>
</reference>
<protein>
    <recommendedName>
        <fullName evidence="1">Antitoxin FitA-like ribbon-helix-helix domain-containing protein</fullName>
    </recommendedName>
</protein>
<accession>A0ABX9ML05</accession>
<evidence type="ECO:0000313" key="2">
    <source>
        <dbReference type="EMBL" id="RIH77297.1"/>
    </source>
</evidence>
<evidence type="ECO:0000313" key="3">
    <source>
        <dbReference type="Proteomes" id="UP000265443"/>
    </source>
</evidence>
<gene>
    <name evidence="2" type="ORF">Mhypo_02093</name>
</gene>
<dbReference type="InterPro" id="IPR013321">
    <property type="entry name" value="Arc_rbn_hlx_hlx"/>
</dbReference>
<dbReference type="Proteomes" id="UP000265443">
    <property type="component" value="Unassembled WGS sequence"/>
</dbReference>
<name>A0ABX9ML05_9DEIN</name>
<evidence type="ECO:0000259" key="1">
    <source>
        <dbReference type="Pfam" id="PF22513"/>
    </source>
</evidence>
<dbReference type="EMBL" id="QWKY01000037">
    <property type="protein sequence ID" value="RIH77297.1"/>
    <property type="molecule type" value="Genomic_DNA"/>
</dbReference>
<organism evidence="2 3">
    <name type="scientific">Meiothermus hypogaeus</name>
    <dbReference type="NCBI Taxonomy" id="884155"/>
    <lineage>
        <taxon>Bacteria</taxon>
        <taxon>Thermotogati</taxon>
        <taxon>Deinococcota</taxon>
        <taxon>Deinococci</taxon>
        <taxon>Thermales</taxon>
        <taxon>Thermaceae</taxon>
        <taxon>Meiothermus</taxon>
    </lineage>
</organism>
<feature type="domain" description="Antitoxin FitA-like ribbon-helix-helix" evidence="1">
    <location>
        <begin position="4"/>
        <end position="41"/>
    </location>
</feature>
<comment type="caution">
    <text evidence="2">The sequence shown here is derived from an EMBL/GenBank/DDBJ whole genome shotgun (WGS) entry which is preliminary data.</text>
</comment>
<dbReference type="SUPFAM" id="SSF47598">
    <property type="entry name" value="Ribbon-helix-helix"/>
    <property type="match status" value="1"/>
</dbReference>
<dbReference type="Pfam" id="PF22513">
    <property type="entry name" value="FitA-like_RHH"/>
    <property type="match status" value="1"/>
</dbReference>
<dbReference type="InterPro" id="IPR053853">
    <property type="entry name" value="FitA-like_RHH"/>
</dbReference>
<dbReference type="Gene3D" id="1.10.1220.10">
    <property type="entry name" value="Met repressor-like"/>
    <property type="match status" value="1"/>
</dbReference>
<proteinExistence type="predicted"/>
<dbReference type="InterPro" id="IPR010985">
    <property type="entry name" value="Ribbon_hlx_hlx"/>
</dbReference>
<keyword evidence="3" id="KW-1185">Reference proteome</keyword>
<sequence length="84" mass="9526">MSRASLIIRKLDETTKQGLRLRAAQHGVSMEEARRILKSALEGTQLPTRLGSHLRERFEAVADTAFELPKRQTPRKPPCWDESG</sequence>